<dbReference type="Proteomes" id="UP000585050">
    <property type="component" value="Unassembled WGS sequence"/>
</dbReference>
<dbReference type="RefSeq" id="WP_168881770.1">
    <property type="nucleotide sequence ID" value="NZ_JABAIL010000002.1"/>
</dbReference>
<dbReference type="GO" id="GO:0005829">
    <property type="term" value="C:cytosol"/>
    <property type="evidence" value="ECO:0007669"/>
    <property type="project" value="TreeGrafter"/>
</dbReference>
<dbReference type="InterPro" id="IPR029033">
    <property type="entry name" value="His_PPase_superfam"/>
</dbReference>
<feature type="binding site" evidence="3">
    <location>
        <begin position="10"/>
        <end position="17"/>
    </location>
    <ligand>
        <name>substrate</name>
    </ligand>
</feature>
<reference evidence="4 5" key="1">
    <citation type="submission" date="2020-04" db="EMBL/GenBank/DDBJ databases">
        <title>Flammeovirga sp. SR4, a novel species isolated from seawater.</title>
        <authorList>
            <person name="Wang X."/>
        </authorList>
    </citation>
    <scope>NUCLEOTIDE SEQUENCE [LARGE SCALE GENOMIC DNA]</scope>
    <source>
        <strain evidence="4 5">SR4</strain>
    </source>
</reference>
<dbReference type="SMART" id="SM00855">
    <property type="entry name" value="PGAM"/>
    <property type="match status" value="1"/>
</dbReference>
<gene>
    <name evidence="4" type="ORF">HGP29_07600</name>
</gene>
<accession>A0A7X8XV63</accession>
<dbReference type="InterPro" id="IPR013078">
    <property type="entry name" value="His_Pase_superF_clade-1"/>
</dbReference>
<keyword evidence="5" id="KW-1185">Reference proteome</keyword>
<evidence type="ECO:0000313" key="5">
    <source>
        <dbReference type="Proteomes" id="UP000585050"/>
    </source>
</evidence>
<dbReference type="PANTHER" id="PTHR46517">
    <property type="entry name" value="FRUCTOSE-2,6-BISPHOSPHATASE TIGAR"/>
    <property type="match status" value="1"/>
</dbReference>
<dbReference type="PROSITE" id="PS00175">
    <property type="entry name" value="PG_MUTASE"/>
    <property type="match status" value="1"/>
</dbReference>
<dbReference type="GO" id="GO:0004331">
    <property type="term" value="F:fructose-2,6-bisphosphate 2-phosphatase activity"/>
    <property type="evidence" value="ECO:0007669"/>
    <property type="project" value="TreeGrafter"/>
</dbReference>
<dbReference type="PANTHER" id="PTHR46517:SF1">
    <property type="entry name" value="FRUCTOSE-2,6-BISPHOSPHATASE TIGAR"/>
    <property type="match status" value="1"/>
</dbReference>
<feature type="active site" description="Tele-phosphohistidine intermediate" evidence="2">
    <location>
        <position position="11"/>
    </location>
</feature>
<name>A0A7X8XV63_9BACT</name>
<organism evidence="4 5">
    <name type="scientific">Flammeovirga agarivorans</name>
    <dbReference type="NCBI Taxonomy" id="2726742"/>
    <lineage>
        <taxon>Bacteria</taxon>
        <taxon>Pseudomonadati</taxon>
        <taxon>Bacteroidota</taxon>
        <taxon>Cytophagia</taxon>
        <taxon>Cytophagales</taxon>
        <taxon>Flammeovirgaceae</taxon>
        <taxon>Flammeovirga</taxon>
    </lineage>
</organism>
<comment type="caution">
    <text evidence="4">The sequence shown here is derived from an EMBL/GenBank/DDBJ whole genome shotgun (WGS) entry which is preliminary data.</text>
</comment>
<dbReference type="InterPro" id="IPR001345">
    <property type="entry name" value="PG/BPGM_mutase_AS"/>
</dbReference>
<evidence type="ECO:0000256" key="3">
    <source>
        <dbReference type="PIRSR" id="PIRSR613078-2"/>
    </source>
</evidence>
<dbReference type="CDD" id="cd07067">
    <property type="entry name" value="HP_PGM_like"/>
    <property type="match status" value="1"/>
</dbReference>
<dbReference type="Gene3D" id="3.40.50.1240">
    <property type="entry name" value="Phosphoglycerate mutase-like"/>
    <property type="match status" value="1"/>
</dbReference>
<feature type="active site" description="Proton donor/acceptor" evidence="2">
    <location>
        <position position="84"/>
    </location>
</feature>
<proteinExistence type="predicted"/>
<feature type="binding site" evidence="3">
    <location>
        <position position="61"/>
    </location>
    <ligand>
        <name>substrate</name>
    </ligand>
</feature>
<sequence length="220" mass="25323">MATKHIYIIRHGETDFNKKGYVQGNSIDSNLNDLGKEQANAFFEKYKHISFDKIYTSSLKRTHQSALPFINTGIPFESHAGLNEISWGEKEGRPLTDQDNLNHAKLLSEWNNGNYDYKLDDAESPNEVADRQNKTMQHILSNTDEKNVLIVTHGRAMKILVSLLMKEPLKNMDQYEHSNLALYHLAYNNGKFRIIQGNDTRHLAHITKKEHALKNNIINH</sequence>
<dbReference type="AlphaFoldDB" id="A0A7X8XV63"/>
<protein>
    <submittedName>
        <fullName evidence="4">Histidine phosphatase family protein</fullName>
    </submittedName>
</protein>
<evidence type="ECO:0000256" key="2">
    <source>
        <dbReference type="PIRSR" id="PIRSR613078-1"/>
    </source>
</evidence>
<dbReference type="GO" id="GO:0045820">
    <property type="term" value="P:negative regulation of glycolytic process"/>
    <property type="evidence" value="ECO:0007669"/>
    <property type="project" value="TreeGrafter"/>
</dbReference>
<dbReference type="Pfam" id="PF00300">
    <property type="entry name" value="His_Phos_1"/>
    <property type="match status" value="1"/>
</dbReference>
<dbReference type="EMBL" id="JABAIL010000002">
    <property type="protein sequence ID" value="NLR91067.1"/>
    <property type="molecule type" value="Genomic_DNA"/>
</dbReference>
<evidence type="ECO:0000313" key="4">
    <source>
        <dbReference type="EMBL" id="NLR91067.1"/>
    </source>
</evidence>
<evidence type="ECO:0000256" key="1">
    <source>
        <dbReference type="ARBA" id="ARBA00022801"/>
    </source>
</evidence>
<dbReference type="GO" id="GO:0043456">
    <property type="term" value="P:regulation of pentose-phosphate shunt"/>
    <property type="evidence" value="ECO:0007669"/>
    <property type="project" value="TreeGrafter"/>
</dbReference>
<dbReference type="SUPFAM" id="SSF53254">
    <property type="entry name" value="Phosphoglycerate mutase-like"/>
    <property type="match status" value="1"/>
</dbReference>
<keyword evidence="1" id="KW-0378">Hydrolase</keyword>
<dbReference type="InterPro" id="IPR051695">
    <property type="entry name" value="Phosphoglycerate_Mutase"/>
</dbReference>